<dbReference type="NCBIfam" id="TIGR00633">
    <property type="entry name" value="xth"/>
    <property type="match status" value="1"/>
</dbReference>
<evidence type="ECO:0000256" key="4">
    <source>
        <dbReference type="ARBA" id="ARBA00022842"/>
    </source>
</evidence>
<feature type="binding site" evidence="6">
    <location>
        <position position="150"/>
    </location>
    <ligand>
        <name>Mg(2+)</name>
        <dbReference type="ChEBI" id="CHEBI:18420"/>
        <label>1</label>
    </ligand>
</feature>
<dbReference type="Gene3D" id="3.60.10.10">
    <property type="entry name" value="Endonuclease/exonuclease/phosphatase"/>
    <property type="match status" value="1"/>
</dbReference>
<evidence type="ECO:0000256" key="2">
    <source>
        <dbReference type="ARBA" id="ARBA00022723"/>
    </source>
</evidence>
<protein>
    <submittedName>
        <fullName evidence="9">Exodeoxyribonuclease III</fullName>
    </submittedName>
</protein>
<keyword evidence="4 6" id="KW-0460">Magnesium</keyword>
<feature type="binding site" evidence="6">
    <location>
        <position position="250"/>
    </location>
    <ligand>
        <name>Mg(2+)</name>
        <dbReference type="ChEBI" id="CHEBI:18420"/>
        <label>1</label>
    </ligand>
</feature>
<evidence type="ECO:0000256" key="6">
    <source>
        <dbReference type="PIRSR" id="PIRSR604808-2"/>
    </source>
</evidence>
<keyword evidence="3" id="KW-0378">Hydrolase</keyword>
<dbReference type="PANTHER" id="PTHR43250:SF2">
    <property type="entry name" value="EXODEOXYRIBONUCLEASE III"/>
    <property type="match status" value="1"/>
</dbReference>
<dbReference type="GO" id="GO:0008311">
    <property type="term" value="F:double-stranded DNA 3'-5' DNA exonuclease activity"/>
    <property type="evidence" value="ECO:0007669"/>
    <property type="project" value="InterPro"/>
</dbReference>
<evidence type="ECO:0000259" key="8">
    <source>
        <dbReference type="Pfam" id="PF03372"/>
    </source>
</evidence>
<dbReference type="CDD" id="cd09086">
    <property type="entry name" value="ExoIII-like_AP-endo"/>
    <property type="match status" value="1"/>
</dbReference>
<proteinExistence type="inferred from homology"/>
<evidence type="ECO:0000256" key="7">
    <source>
        <dbReference type="PIRSR" id="PIRSR604808-3"/>
    </source>
</evidence>
<feature type="domain" description="Endonuclease/exonuclease/phosphatase" evidence="8">
    <location>
        <begin position="9"/>
        <end position="251"/>
    </location>
</feature>
<feature type="binding site" evidence="6">
    <location>
        <position position="12"/>
    </location>
    <ligand>
        <name>Mg(2+)</name>
        <dbReference type="ChEBI" id="CHEBI:18420"/>
        <label>1</label>
    </ligand>
</feature>
<dbReference type="InterPro" id="IPR005135">
    <property type="entry name" value="Endo/exonuclease/phosphatase"/>
</dbReference>
<keyword evidence="6" id="KW-0464">Manganese</keyword>
<keyword evidence="2 6" id="KW-0479">Metal-binding</keyword>
<dbReference type="InterPro" id="IPR036691">
    <property type="entry name" value="Endo/exonu/phosph_ase_sf"/>
</dbReference>
<dbReference type="PROSITE" id="PS00726">
    <property type="entry name" value="AP_NUCLEASE_F1_1"/>
    <property type="match status" value="1"/>
</dbReference>
<dbReference type="PANTHER" id="PTHR43250">
    <property type="entry name" value="EXODEOXYRIBONUCLEASE III"/>
    <property type="match status" value="1"/>
</dbReference>
<evidence type="ECO:0000256" key="1">
    <source>
        <dbReference type="ARBA" id="ARBA00007092"/>
    </source>
</evidence>
<gene>
    <name evidence="9" type="primary">xth</name>
    <name evidence="9" type="ORF">DEH80_16805</name>
</gene>
<dbReference type="Pfam" id="PF03372">
    <property type="entry name" value="Exo_endo_phos"/>
    <property type="match status" value="1"/>
</dbReference>
<dbReference type="InterPro" id="IPR037493">
    <property type="entry name" value="ExoIII-like"/>
</dbReference>
<dbReference type="AlphaFoldDB" id="A0A383XPL4"/>
<feature type="binding site" evidence="6">
    <location>
        <position position="152"/>
    </location>
    <ligand>
        <name>Mg(2+)</name>
        <dbReference type="ChEBI" id="CHEBI:18420"/>
        <label>1</label>
    </ligand>
</feature>
<dbReference type="GO" id="GO:0004519">
    <property type="term" value="F:endonuclease activity"/>
    <property type="evidence" value="ECO:0007669"/>
    <property type="project" value="InterPro"/>
</dbReference>
<organism evidence="9 10">
    <name type="scientific">Abyssibacter profundi</name>
    <dbReference type="NCBI Taxonomy" id="2182787"/>
    <lineage>
        <taxon>Bacteria</taxon>
        <taxon>Pseudomonadati</taxon>
        <taxon>Pseudomonadota</taxon>
        <taxon>Gammaproteobacteria</taxon>
        <taxon>Chromatiales</taxon>
        <taxon>Oceanococcaceae</taxon>
        <taxon>Abyssibacter</taxon>
    </lineage>
</organism>
<accession>A0A383XPL4</accession>
<dbReference type="EMBL" id="QEQK01000023">
    <property type="protein sequence ID" value="PWN54568.1"/>
    <property type="molecule type" value="Genomic_DNA"/>
</dbReference>
<sequence length="261" mass="29378">MTNTTTRLATWNVNSLNVRLPHMLQWLNSDAADLVAVQETKLTDDRFPVDALTEAGWHSAWHGQKTYNGVALISRSPIEDVTTGIPGFDDTQARVIAGSVGELRMICVYVPNGQAVGSDKYSYKLEWLAALRRYIADSLREHPRLVVSGDFNIAPTVDDTHDPDRWEGNILCSDAERAALAALLDTGLTDAFTCVEPPEQRFTWWDYRQGGFRRGHGLRIDHHLISAPLVEAFGDFRIDIEPRRWERPSDHTPVICELRGN</sequence>
<dbReference type="InterPro" id="IPR020847">
    <property type="entry name" value="AP_endonuclease_F1_BS"/>
</dbReference>
<evidence type="ECO:0000256" key="3">
    <source>
        <dbReference type="ARBA" id="ARBA00022801"/>
    </source>
</evidence>
<feature type="active site" description="Proton acceptor" evidence="5">
    <location>
        <position position="251"/>
    </location>
</feature>
<feature type="binding site" evidence="6">
    <location>
        <position position="39"/>
    </location>
    <ligand>
        <name>Mg(2+)</name>
        <dbReference type="ChEBI" id="CHEBI:18420"/>
        <label>1</label>
    </ligand>
</feature>
<feature type="binding site" evidence="6">
    <location>
        <position position="251"/>
    </location>
    <ligand>
        <name>Mg(2+)</name>
        <dbReference type="ChEBI" id="CHEBI:18420"/>
        <label>1</label>
    </ligand>
</feature>
<feature type="site" description="Transition state stabilizer" evidence="7">
    <location>
        <position position="152"/>
    </location>
</feature>
<feature type="active site" evidence="5">
    <location>
        <position position="109"/>
    </location>
</feature>
<reference evidence="9 10" key="1">
    <citation type="submission" date="2018-05" db="EMBL/GenBank/DDBJ databases">
        <title>Abyssibacter profundi OUC007T gen. nov., sp. nov, a marine bacterium isolated from seawater of the Mariana Trench.</title>
        <authorList>
            <person name="Zhou S."/>
        </authorList>
    </citation>
    <scope>NUCLEOTIDE SEQUENCE [LARGE SCALE GENOMIC DNA]</scope>
    <source>
        <strain evidence="9 10">OUC007</strain>
    </source>
</reference>
<dbReference type="InterPro" id="IPR004808">
    <property type="entry name" value="AP_endonuc_1"/>
</dbReference>
<dbReference type="NCBIfam" id="TIGR00195">
    <property type="entry name" value="exoDNase_III"/>
    <property type="match status" value="1"/>
</dbReference>
<dbReference type="RefSeq" id="WP_109721686.1">
    <property type="nucleotide sequence ID" value="NZ_QEQK01000023.1"/>
</dbReference>
<feature type="active site" description="Proton donor/acceptor" evidence="5">
    <location>
        <position position="150"/>
    </location>
</feature>
<dbReference type="GO" id="GO:0046872">
    <property type="term" value="F:metal ion binding"/>
    <property type="evidence" value="ECO:0007669"/>
    <property type="project" value="UniProtKB-KW"/>
</dbReference>
<evidence type="ECO:0000256" key="5">
    <source>
        <dbReference type="PIRSR" id="PIRSR604808-1"/>
    </source>
</evidence>
<feature type="site" description="Interaction with DNA substrate" evidence="7">
    <location>
        <position position="251"/>
    </location>
</feature>
<dbReference type="SUPFAM" id="SSF56219">
    <property type="entry name" value="DNase I-like"/>
    <property type="match status" value="1"/>
</dbReference>
<dbReference type="GO" id="GO:0003677">
    <property type="term" value="F:DNA binding"/>
    <property type="evidence" value="ECO:0007669"/>
    <property type="project" value="InterPro"/>
</dbReference>
<dbReference type="PROSITE" id="PS51435">
    <property type="entry name" value="AP_NUCLEASE_F1_4"/>
    <property type="match status" value="1"/>
</dbReference>
<comment type="cofactor">
    <cofactor evidence="6">
        <name>Mg(2+)</name>
        <dbReference type="ChEBI" id="CHEBI:18420"/>
    </cofactor>
    <cofactor evidence="6">
        <name>Mn(2+)</name>
        <dbReference type="ChEBI" id="CHEBI:29035"/>
    </cofactor>
    <text evidence="6">Probably binds two magnesium or manganese ions per subunit.</text>
</comment>
<dbReference type="GO" id="GO:0006281">
    <property type="term" value="P:DNA repair"/>
    <property type="evidence" value="ECO:0007669"/>
    <property type="project" value="InterPro"/>
</dbReference>
<evidence type="ECO:0000313" key="10">
    <source>
        <dbReference type="Proteomes" id="UP000251800"/>
    </source>
</evidence>
<evidence type="ECO:0000313" key="9">
    <source>
        <dbReference type="EMBL" id="PWN54568.1"/>
    </source>
</evidence>
<name>A0A383XPL4_9GAMM</name>
<feature type="site" description="Important for catalytic activity" evidence="7">
    <location>
        <position position="221"/>
    </location>
</feature>
<keyword evidence="10" id="KW-1185">Reference proteome</keyword>
<comment type="similarity">
    <text evidence="1">Belongs to the DNA repair enzymes AP/ExoA family.</text>
</comment>
<dbReference type="Proteomes" id="UP000251800">
    <property type="component" value="Unassembled WGS sequence"/>
</dbReference>
<dbReference type="OrthoDB" id="9803914at2"/>
<comment type="caution">
    <text evidence="9">The sequence shown here is derived from an EMBL/GenBank/DDBJ whole genome shotgun (WGS) entry which is preliminary data.</text>
</comment>